<dbReference type="Gene3D" id="3.40.50.720">
    <property type="entry name" value="NAD(P)-binding Rossmann-like Domain"/>
    <property type="match status" value="1"/>
</dbReference>
<dbReference type="InterPro" id="IPR035985">
    <property type="entry name" value="Ubiquitin-activating_enz"/>
</dbReference>
<dbReference type="InterPro" id="IPR045886">
    <property type="entry name" value="ThiF/MoeB/HesA"/>
</dbReference>
<reference evidence="3 4" key="1">
    <citation type="submission" date="2019-09" db="EMBL/GenBank/DDBJ databases">
        <title>Draft genome sequencing and comparative genomics of hatchery-associated Vibrios.</title>
        <authorList>
            <person name="Kehlet-Delgado H."/>
            <person name="Mueller R.S."/>
        </authorList>
    </citation>
    <scope>NUCLEOTIDE SEQUENCE [LARGE SCALE GENOMIC DNA]</scope>
    <source>
        <strain evidence="3 4">09-121-3</strain>
    </source>
</reference>
<dbReference type="SUPFAM" id="SSF69572">
    <property type="entry name" value="Activating enzymes of the ubiquitin-like proteins"/>
    <property type="match status" value="1"/>
</dbReference>
<dbReference type="RefSeq" id="WP_171353603.1">
    <property type="nucleotide sequence ID" value="NZ_VTXP01000013.1"/>
</dbReference>
<organism evidence="3 4">
    <name type="scientific">Vibrio coralliilyticus</name>
    <dbReference type="NCBI Taxonomy" id="190893"/>
    <lineage>
        <taxon>Bacteria</taxon>
        <taxon>Pseudomonadati</taxon>
        <taxon>Pseudomonadota</taxon>
        <taxon>Gammaproteobacteria</taxon>
        <taxon>Vibrionales</taxon>
        <taxon>Vibrionaceae</taxon>
        <taxon>Vibrio</taxon>
    </lineage>
</organism>
<evidence type="ECO:0008006" key="5">
    <source>
        <dbReference type="Google" id="ProtNLM"/>
    </source>
</evidence>
<dbReference type="InterPro" id="IPR000594">
    <property type="entry name" value="ThiF_NAD_FAD-bd"/>
</dbReference>
<dbReference type="EMBL" id="VTXP01000013">
    <property type="protein sequence ID" value="NOJ25058.1"/>
    <property type="molecule type" value="Genomic_DNA"/>
</dbReference>
<evidence type="ECO:0000259" key="1">
    <source>
        <dbReference type="Pfam" id="PF00899"/>
    </source>
</evidence>
<protein>
    <recommendedName>
        <fullName evidence="5">Thiamine biosynthesis protein ThiF</fullName>
    </recommendedName>
</protein>
<dbReference type="GO" id="GO:0061504">
    <property type="term" value="P:cyclic threonylcarbamoyladenosine biosynthetic process"/>
    <property type="evidence" value="ECO:0007669"/>
    <property type="project" value="TreeGrafter"/>
</dbReference>
<dbReference type="Pfam" id="PF14461">
    <property type="entry name" value="Prok-E2_B"/>
    <property type="match status" value="1"/>
</dbReference>
<gene>
    <name evidence="3" type="ORF">F0238_20250</name>
</gene>
<dbReference type="PANTHER" id="PTHR43267:SF1">
    <property type="entry name" value="TRNA THREONYLCARBAMOYLADENOSINE DEHYDRATASE"/>
    <property type="match status" value="1"/>
</dbReference>
<proteinExistence type="predicted"/>
<dbReference type="AlphaFoldDB" id="A0AAP7DEE8"/>
<name>A0AAP7DEE8_9VIBR</name>
<dbReference type="PANTHER" id="PTHR43267">
    <property type="entry name" value="TRNA THREONYLCARBAMOYLADENOSINE DEHYDRATASE"/>
    <property type="match status" value="1"/>
</dbReference>
<dbReference type="InterPro" id="IPR032701">
    <property type="entry name" value="Prok-E2_B_dom"/>
</dbReference>
<dbReference type="GO" id="GO:0061503">
    <property type="term" value="F:tRNA threonylcarbamoyladenosine dehydratase"/>
    <property type="evidence" value="ECO:0007669"/>
    <property type="project" value="TreeGrafter"/>
</dbReference>
<dbReference type="Pfam" id="PF00899">
    <property type="entry name" value="ThiF"/>
    <property type="match status" value="1"/>
</dbReference>
<evidence type="ECO:0000313" key="3">
    <source>
        <dbReference type="EMBL" id="NOJ25058.1"/>
    </source>
</evidence>
<comment type="caution">
    <text evidence="3">The sequence shown here is derived from an EMBL/GenBank/DDBJ whole genome shotgun (WGS) entry which is preliminary data.</text>
</comment>
<evidence type="ECO:0000259" key="2">
    <source>
        <dbReference type="Pfam" id="PF14461"/>
    </source>
</evidence>
<dbReference type="CDD" id="cd01483">
    <property type="entry name" value="E1_enzyme_family"/>
    <property type="match status" value="1"/>
</dbReference>
<dbReference type="GO" id="GO:0008641">
    <property type="term" value="F:ubiquitin-like modifier activating enzyme activity"/>
    <property type="evidence" value="ECO:0007669"/>
    <property type="project" value="InterPro"/>
</dbReference>
<feature type="domain" description="THIF-type NAD/FAD binding fold" evidence="1">
    <location>
        <begin position="338"/>
        <end position="547"/>
    </location>
</feature>
<accession>A0AAP7DEE8</accession>
<feature type="domain" description="Prokaryotic E2 family B" evidence="2">
    <location>
        <begin position="12"/>
        <end position="152"/>
    </location>
</feature>
<dbReference type="Proteomes" id="UP000576645">
    <property type="component" value="Unassembled WGS sequence"/>
</dbReference>
<evidence type="ECO:0000313" key="4">
    <source>
        <dbReference type="Proteomes" id="UP000576645"/>
    </source>
</evidence>
<sequence length="583" mass="64999">MNTGLHHTLLGCGFRYTPAKQMPKGIFLDTESRRKGYYVKEYSTQGGVFLIALVLWNDPHIQLPMAYILQLPEQYKGRLLPHVNFGFYLCYVAQMEADWNPNDLDATYKDVDTQIQLTLDKSVASLDGDMANDAELEGELSSYWQSEEELYLLAKPTRKSQLKTHLVEAELKSGSVRREYVAADPDQDEELVKWLLQRKFDGSSLQQVSITTHCISVNPNRLAGVNWPPSCFRDVLDWLKIVDCSAHAQTVTVLNERKTKRHIILFAVEGQDEMAVYLELNLDALGKRRTGKNSNRKRNINAEAALLGSKLASTNFKRLGVTRADRCTLLSRNLPRPEVGNLSHKRIALIGCGTIGGYLAELLLRNGAGCGSKGFDLYDNDSFKPHNFARHSLNAHNFGLAKATALANSLEESVHIARSVKGIDKQFPIQAEALAKYDIVIDATGRPPVSKRLASVVRTLNSENRPVVIHAFNDGNGRASKVFVDDGSCCYGCMTADPATYRNNMDLRFEGIDQESERYISCGSTYTPYDAAVSHITAALAQEAVLNSLECILPWNYSEHMLDGSRSRKPRTLKSIPSCGICR</sequence>